<dbReference type="Proteomes" id="UP001430356">
    <property type="component" value="Unassembled WGS sequence"/>
</dbReference>
<proteinExistence type="inferred from homology"/>
<evidence type="ECO:0000256" key="3">
    <source>
        <dbReference type="SAM" id="Phobius"/>
    </source>
</evidence>
<dbReference type="PANTHER" id="PTHR19957">
    <property type="entry name" value="SYNTAXIN"/>
    <property type="match status" value="1"/>
</dbReference>
<evidence type="ECO:0000256" key="2">
    <source>
        <dbReference type="SAM" id="MobiDB-lite"/>
    </source>
</evidence>
<dbReference type="FunFam" id="1.20.5.110:FF:000096">
    <property type="entry name" value="QA-SNARE protein putative"/>
    <property type="match status" value="1"/>
</dbReference>
<organism evidence="5 6">
    <name type="scientific">Novymonas esmeraldas</name>
    <dbReference type="NCBI Taxonomy" id="1808958"/>
    <lineage>
        <taxon>Eukaryota</taxon>
        <taxon>Discoba</taxon>
        <taxon>Euglenozoa</taxon>
        <taxon>Kinetoplastea</taxon>
        <taxon>Metakinetoplastina</taxon>
        <taxon>Trypanosomatida</taxon>
        <taxon>Trypanosomatidae</taxon>
        <taxon>Novymonas</taxon>
    </lineage>
</organism>
<feature type="compositionally biased region" description="Basic and acidic residues" evidence="2">
    <location>
        <begin position="127"/>
        <end position="136"/>
    </location>
</feature>
<dbReference type="InterPro" id="IPR010989">
    <property type="entry name" value="SNARE"/>
</dbReference>
<dbReference type="GO" id="GO:0006886">
    <property type="term" value="P:intracellular protein transport"/>
    <property type="evidence" value="ECO:0007669"/>
    <property type="project" value="TreeGrafter"/>
</dbReference>
<keyword evidence="3" id="KW-0472">Membrane</keyword>
<dbReference type="GO" id="GO:0005484">
    <property type="term" value="F:SNAP receptor activity"/>
    <property type="evidence" value="ECO:0007669"/>
    <property type="project" value="TreeGrafter"/>
</dbReference>
<dbReference type="Gene3D" id="1.20.5.110">
    <property type="match status" value="1"/>
</dbReference>
<dbReference type="SMART" id="SM00397">
    <property type="entry name" value="t_SNARE"/>
    <property type="match status" value="1"/>
</dbReference>
<dbReference type="PANTHER" id="PTHR19957:SF38">
    <property type="entry name" value="LD27581P"/>
    <property type="match status" value="1"/>
</dbReference>
<dbReference type="PROSITE" id="PS50192">
    <property type="entry name" value="T_SNARE"/>
    <property type="match status" value="1"/>
</dbReference>
<keyword evidence="6" id="KW-1185">Reference proteome</keyword>
<dbReference type="GO" id="GO:0000149">
    <property type="term" value="F:SNARE binding"/>
    <property type="evidence" value="ECO:0007669"/>
    <property type="project" value="TreeGrafter"/>
</dbReference>
<keyword evidence="3" id="KW-1133">Transmembrane helix</keyword>
<protein>
    <submittedName>
        <fullName evidence="5">QA-SNARE protein</fullName>
    </submittedName>
</protein>
<evidence type="ECO:0000259" key="4">
    <source>
        <dbReference type="PROSITE" id="PS50192"/>
    </source>
</evidence>
<dbReference type="CDD" id="cd15840">
    <property type="entry name" value="SNARE_Qa"/>
    <property type="match status" value="1"/>
</dbReference>
<reference evidence="5 6" key="1">
    <citation type="journal article" date="2021" name="MBio">
        <title>A New Model Trypanosomatid, Novymonas esmeraldas: Genomic Perception of Its 'Candidatus Pandoraea novymonadis' Endosymbiont.</title>
        <authorList>
            <person name="Zakharova A."/>
            <person name="Saura A."/>
            <person name="Butenko A."/>
            <person name="Podesvova L."/>
            <person name="Warmusova S."/>
            <person name="Kostygov A.Y."/>
            <person name="Nenarokova A."/>
            <person name="Lukes J."/>
            <person name="Opperdoes F.R."/>
            <person name="Yurchenko V."/>
        </authorList>
    </citation>
    <scope>NUCLEOTIDE SEQUENCE [LARGE SCALE GENOMIC DNA]</scope>
    <source>
        <strain evidence="5 6">E262AT.01</strain>
    </source>
</reference>
<evidence type="ECO:0000313" key="5">
    <source>
        <dbReference type="EMBL" id="KAK7197663.1"/>
    </source>
</evidence>
<sequence>MVDPSWRRACDLLAKHQKSLGQKIAVIRRITNRRSSAEETKRDREEVKRVVHEANATDVQDIRKSVKALERFILLDKSLSDEGRKLAKGAEVLLQDYERTCNDFYRRCMEGESARGVQSSRALRTFREASDDDRGAAGEGEDEAQGLLTTEAPQRVQFERDMYEELMLERQRETGEIADNVRDIHEIFQHINGMVNEQGEQLDVVDGNLSAAERATRNASQHLRRAQQYQTTSSRNKILFICMMVLLVIVSIGLLVN</sequence>
<accession>A0AAW0EUD2</accession>
<evidence type="ECO:0000256" key="1">
    <source>
        <dbReference type="ARBA" id="ARBA00009063"/>
    </source>
</evidence>
<dbReference type="GO" id="GO:0048278">
    <property type="term" value="P:vesicle docking"/>
    <property type="evidence" value="ECO:0007669"/>
    <property type="project" value="TreeGrafter"/>
</dbReference>
<gene>
    <name evidence="5" type="ORF">NESM_000717800</name>
</gene>
<dbReference type="AlphaFoldDB" id="A0AAW0EUD2"/>
<feature type="domain" description="T-SNARE coiled-coil homology" evidence="4">
    <location>
        <begin position="164"/>
        <end position="226"/>
    </location>
</feature>
<dbReference type="GO" id="GO:0031201">
    <property type="term" value="C:SNARE complex"/>
    <property type="evidence" value="ECO:0007669"/>
    <property type="project" value="TreeGrafter"/>
</dbReference>
<comment type="similarity">
    <text evidence="1">Belongs to the syntaxin family.</text>
</comment>
<dbReference type="SUPFAM" id="SSF47661">
    <property type="entry name" value="t-snare proteins"/>
    <property type="match status" value="1"/>
</dbReference>
<dbReference type="GO" id="GO:0012505">
    <property type="term" value="C:endomembrane system"/>
    <property type="evidence" value="ECO:0007669"/>
    <property type="project" value="TreeGrafter"/>
</dbReference>
<comment type="caution">
    <text evidence="5">The sequence shown here is derived from an EMBL/GenBank/DDBJ whole genome shotgun (WGS) entry which is preliminary data.</text>
</comment>
<feature type="region of interest" description="Disordered" evidence="2">
    <location>
        <begin position="127"/>
        <end position="151"/>
    </location>
</feature>
<dbReference type="InterPro" id="IPR045242">
    <property type="entry name" value="Syntaxin"/>
</dbReference>
<feature type="transmembrane region" description="Helical" evidence="3">
    <location>
        <begin position="238"/>
        <end position="256"/>
    </location>
</feature>
<name>A0AAW0EUD2_9TRYP</name>
<evidence type="ECO:0000313" key="6">
    <source>
        <dbReference type="Proteomes" id="UP001430356"/>
    </source>
</evidence>
<keyword evidence="3" id="KW-0812">Transmembrane</keyword>
<dbReference type="EMBL" id="JAECZO010000114">
    <property type="protein sequence ID" value="KAK7197663.1"/>
    <property type="molecule type" value="Genomic_DNA"/>
</dbReference>
<dbReference type="GO" id="GO:0006906">
    <property type="term" value="P:vesicle fusion"/>
    <property type="evidence" value="ECO:0007669"/>
    <property type="project" value="TreeGrafter"/>
</dbReference>
<dbReference type="InterPro" id="IPR000727">
    <property type="entry name" value="T_SNARE_dom"/>
</dbReference>